<name>A0ACB5RH00_9CLOT</name>
<protein>
    <submittedName>
        <fullName evidence="1">Uncharacterized protein</fullName>
    </submittedName>
</protein>
<accession>A0ACB5RH00</accession>
<reference evidence="1" key="1">
    <citation type="journal article" date="2025" name="Int. J. Syst. Evol. Microbiol.">
        <title>Inconstantimicrobium mannanitabidum sp. nov., a novel member of the family Clostridiaceae isolated from anoxic soil under the treatment of reductive soil disinfestation.</title>
        <authorList>
            <person name="Ueki A."/>
            <person name="Tonouchi A."/>
            <person name="Honma S."/>
            <person name="Kaku N."/>
            <person name="Ueki K."/>
        </authorList>
    </citation>
    <scope>NUCLEOTIDE SEQUENCE</scope>
    <source>
        <strain evidence="1">TW13</strain>
    </source>
</reference>
<organism evidence="1 2">
    <name type="scientific">Inconstantimicrobium mannanitabidum</name>
    <dbReference type="NCBI Taxonomy" id="1604901"/>
    <lineage>
        <taxon>Bacteria</taxon>
        <taxon>Bacillati</taxon>
        <taxon>Bacillota</taxon>
        <taxon>Clostridia</taxon>
        <taxon>Eubacteriales</taxon>
        <taxon>Clostridiaceae</taxon>
        <taxon>Inconstantimicrobium</taxon>
    </lineage>
</organism>
<keyword evidence="2" id="KW-1185">Reference proteome</keyword>
<sequence>MIKKKLIPILILMCVFLGGCSNSNDVKDASSKTNTSQNNDVNSKDQTANDNTDNNSTASNSDSNQQNTKDNNSNSKQETTKNDSGSKNNEIRPSFYGTWTINKKLASNKVTTFTDEDLNKIIGKTVIFSKEQSISFAENVSDLNNIITNPIYQKKTVSNDTIASETRNHVTLDKLGIKGNSVTEVEVINSKKYTGCSFYIKDKNTLILTGGGVYLQLDRK</sequence>
<evidence type="ECO:0000313" key="2">
    <source>
        <dbReference type="Proteomes" id="UP001058074"/>
    </source>
</evidence>
<gene>
    <name evidence="1" type="ORF">rsdtw13_36020</name>
</gene>
<proteinExistence type="predicted"/>
<dbReference type="EMBL" id="BROD01000001">
    <property type="protein sequence ID" value="GKX68344.1"/>
    <property type="molecule type" value="Genomic_DNA"/>
</dbReference>
<comment type="caution">
    <text evidence="1">The sequence shown here is derived from an EMBL/GenBank/DDBJ whole genome shotgun (WGS) entry which is preliminary data.</text>
</comment>
<dbReference type="Proteomes" id="UP001058074">
    <property type="component" value="Unassembled WGS sequence"/>
</dbReference>
<evidence type="ECO:0000313" key="1">
    <source>
        <dbReference type="EMBL" id="GKX68344.1"/>
    </source>
</evidence>